<dbReference type="InterPro" id="IPR022488">
    <property type="entry name" value="PPK2-related"/>
</dbReference>
<accession>U7VA44</accession>
<dbReference type="PATRIC" id="fig|1319815.3.peg.1704"/>
<organism evidence="2 3">
    <name type="scientific">Cetobacterium somerae ATCC BAA-474</name>
    <dbReference type="NCBI Taxonomy" id="1319815"/>
    <lineage>
        <taxon>Bacteria</taxon>
        <taxon>Fusobacteriati</taxon>
        <taxon>Fusobacteriota</taxon>
        <taxon>Fusobacteriia</taxon>
        <taxon>Fusobacteriales</taxon>
        <taxon>Fusobacteriaceae</taxon>
        <taxon>Cetobacterium</taxon>
    </lineage>
</organism>
<feature type="domain" description="Polyphosphate kinase-2-related" evidence="1">
    <location>
        <begin position="255"/>
        <end position="475"/>
    </location>
</feature>
<feature type="domain" description="Polyphosphate kinase-2-related" evidence="1">
    <location>
        <begin position="12"/>
        <end position="226"/>
    </location>
</feature>
<dbReference type="Pfam" id="PF03976">
    <property type="entry name" value="PPK2"/>
    <property type="match status" value="2"/>
</dbReference>
<evidence type="ECO:0000313" key="3">
    <source>
        <dbReference type="Proteomes" id="UP000017081"/>
    </source>
</evidence>
<dbReference type="RefSeq" id="WP_023051301.1">
    <property type="nucleotide sequence ID" value="NZ_CP173062.2"/>
</dbReference>
<dbReference type="AlphaFoldDB" id="U7VA44"/>
<evidence type="ECO:0000313" key="2">
    <source>
        <dbReference type="EMBL" id="ERT68376.1"/>
    </source>
</evidence>
<dbReference type="PANTHER" id="PTHR34383:SF3">
    <property type="entry name" value="POLYPHOSPHATE:AMP PHOSPHOTRANSFERASE"/>
    <property type="match status" value="1"/>
</dbReference>
<dbReference type="PANTHER" id="PTHR34383">
    <property type="entry name" value="POLYPHOSPHATE:AMP PHOSPHOTRANSFERASE-RELATED"/>
    <property type="match status" value="1"/>
</dbReference>
<dbReference type="eggNOG" id="COG2326">
    <property type="taxonomic scope" value="Bacteria"/>
</dbReference>
<keyword evidence="3" id="KW-1185">Reference proteome</keyword>
<reference evidence="2 3" key="1">
    <citation type="submission" date="2013-08" db="EMBL/GenBank/DDBJ databases">
        <authorList>
            <person name="Weinstock G."/>
            <person name="Sodergren E."/>
            <person name="Wylie T."/>
            <person name="Fulton L."/>
            <person name="Fulton R."/>
            <person name="Fronick C."/>
            <person name="O'Laughlin M."/>
            <person name="Godfrey J."/>
            <person name="Miner T."/>
            <person name="Herter B."/>
            <person name="Appelbaum E."/>
            <person name="Cordes M."/>
            <person name="Lek S."/>
            <person name="Wollam A."/>
            <person name="Pepin K.H."/>
            <person name="Palsikar V.B."/>
            <person name="Mitreva M."/>
            <person name="Wilson R.K."/>
        </authorList>
    </citation>
    <scope>NUCLEOTIDE SEQUENCE [LARGE SCALE GENOMIC DNA]</scope>
    <source>
        <strain evidence="2 3">ATCC BAA-474</strain>
    </source>
</reference>
<comment type="caution">
    <text evidence="2">The sequence shown here is derived from an EMBL/GenBank/DDBJ whole genome shotgun (WGS) entry which is preliminary data.</text>
</comment>
<proteinExistence type="predicted"/>
<evidence type="ECO:0000259" key="1">
    <source>
        <dbReference type="Pfam" id="PF03976"/>
    </source>
</evidence>
<dbReference type="Proteomes" id="UP000017081">
    <property type="component" value="Unassembled WGS sequence"/>
</dbReference>
<dbReference type="InterPro" id="IPR027417">
    <property type="entry name" value="P-loop_NTPase"/>
</dbReference>
<name>U7VA44_9FUSO</name>
<sequence length="481" mass="57400">MGILNNESCLKMKEKEYHKTIEPLKLKLAELQRVGKEKKIPILIIFEGLEASGKGAIINEILVTLDPRGYRVINHNHPLAENNLPLKQYLEDIPGQGEFHIFDKSWYDLAFQEENDITRRCKEINKIERSLLRSGMLIIKFFIHVSKKIQKKRYFKAKKNPAKSWKVTPYAWKQNFNYKSIIESWEDIIERTNNYDCGWNIISSNSLYGAKSEIFRIIVEKIESYLNQKEVRPNDVLLPYKKPYSLDDVDLSKTIDKKEYKKELVKLQNKISDLHHELYTRRIPVIIAYEGWDAAGKGGNIKRVVEKMDPRGYDVIPIAAPNDVEKSKHYLWRFWRSFPRYGHVAIFDRTWYGRVLVERVEKFATKYEWKRAYQEITDMETQWVNNGSIIIKFWLQISKEEQLKRFKERENTPSKKWKITEEDWRNREKWKDYKEAIEEMISRTSTTSCPWYIVPANDKYYARIFVLKKIIKEIEKCLYGV</sequence>
<dbReference type="STRING" id="1319815.HMPREF0202_01765"/>
<dbReference type="SUPFAM" id="SSF52540">
    <property type="entry name" value="P-loop containing nucleoside triphosphate hydrolases"/>
    <property type="match status" value="2"/>
</dbReference>
<protein>
    <recommendedName>
        <fullName evidence="1">Polyphosphate kinase-2-related domain-containing protein</fullName>
    </recommendedName>
</protein>
<dbReference type="Gene3D" id="3.40.50.300">
    <property type="entry name" value="P-loop containing nucleotide triphosphate hydrolases"/>
    <property type="match status" value="2"/>
</dbReference>
<gene>
    <name evidence="2" type="ORF">HMPREF0202_01765</name>
</gene>
<dbReference type="EMBL" id="AXZF01000067">
    <property type="protein sequence ID" value="ERT68376.1"/>
    <property type="molecule type" value="Genomic_DNA"/>
</dbReference>
<dbReference type="HOGENOM" id="CLU_033786_0_2_0"/>